<dbReference type="PANTHER" id="PTHR31233">
    <property type="entry name" value="BICAUDAL D FAMILY MEMBER"/>
    <property type="match status" value="1"/>
</dbReference>
<name>A0A9J7L4D7_BRAFL</name>
<keyword evidence="5" id="KW-1185">Reference proteome</keyword>
<evidence type="ECO:0000313" key="6">
    <source>
        <dbReference type="RefSeq" id="XP_035675657.1"/>
    </source>
</evidence>
<dbReference type="Proteomes" id="UP000001554">
    <property type="component" value="Chromosome 5"/>
</dbReference>
<dbReference type="PANTHER" id="PTHR31233:SF6">
    <property type="entry name" value="PROTEIN BICAUDAL D"/>
    <property type="match status" value="1"/>
</dbReference>
<dbReference type="GO" id="GO:0005794">
    <property type="term" value="C:Golgi apparatus"/>
    <property type="evidence" value="ECO:0000318"/>
    <property type="project" value="GO_Central"/>
</dbReference>
<dbReference type="GO" id="GO:0070507">
    <property type="term" value="P:regulation of microtubule cytoskeleton organization"/>
    <property type="evidence" value="ECO:0000318"/>
    <property type="project" value="GO_Central"/>
</dbReference>
<reference evidence="5" key="1">
    <citation type="journal article" date="2020" name="Nat. Ecol. Evol.">
        <title>Deeply conserved synteny resolves early events in vertebrate evolution.</title>
        <authorList>
            <person name="Simakov O."/>
            <person name="Marletaz F."/>
            <person name="Yue J.X."/>
            <person name="O'Connell B."/>
            <person name="Jenkins J."/>
            <person name="Brandt A."/>
            <person name="Calef R."/>
            <person name="Tung C.H."/>
            <person name="Huang T.K."/>
            <person name="Schmutz J."/>
            <person name="Satoh N."/>
            <person name="Yu J.K."/>
            <person name="Putnam N.H."/>
            <person name="Green R.E."/>
            <person name="Rokhsar D.S."/>
        </authorList>
    </citation>
    <scope>NUCLEOTIDE SEQUENCE [LARGE SCALE GENOMIC DNA]</scope>
    <source>
        <strain evidence="5">S238N-H82</strain>
    </source>
</reference>
<feature type="region of interest" description="Disordered" evidence="4">
    <location>
        <begin position="288"/>
        <end position="308"/>
    </location>
</feature>
<dbReference type="OMA" id="ECRVMAF"/>
<evidence type="ECO:0000256" key="3">
    <source>
        <dbReference type="SAM" id="Coils"/>
    </source>
</evidence>
<dbReference type="GO" id="GO:0072393">
    <property type="term" value="P:microtubule anchoring at microtubule organizing center"/>
    <property type="evidence" value="ECO:0000318"/>
    <property type="project" value="GO_Central"/>
</dbReference>
<dbReference type="Gene3D" id="6.10.250.2470">
    <property type="match status" value="1"/>
</dbReference>
<dbReference type="GO" id="GO:0005829">
    <property type="term" value="C:cytosol"/>
    <property type="evidence" value="ECO:0000318"/>
    <property type="project" value="GO_Central"/>
</dbReference>
<dbReference type="GO" id="GO:0070840">
    <property type="term" value="F:dynein complex binding"/>
    <property type="evidence" value="ECO:0000318"/>
    <property type="project" value="GO_Central"/>
</dbReference>
<gene>
    <name evidence="6" type="primary">LOC118415280</name>
</gene>
<evidence type="ECO:0000256" key="4">
    <source>
        <dbReference type="SAM" id="MobiDB-lite"/>
    </source>
</evidence>
<proteinExistence type="inferred from homology"/>
<organism evidence="5 6">
    <name type="scientific">Branchiostoma floridae</name>
    <name type="common">Florida lancelet</name>
    <name type="synonym">Amphioxus</name>
    <dbReference type="NCBI Taxonomy" id="7739"/>
    <lineage>
        <taxon>Eukaryota</taxon>
        <taxon>Metazoa</taxon>
        <taxon>Chordata</taxon>
        <taxon>Cephalochordata</taxon>
        <taxon>Leptocardii</taxon>
        <taxon>Amphioxiformes</taxon>
        <taxon>Branchiostomatidae</taxon>
        <taxon>Branchiostoma</taxon>
    </lineage>
</organism>
<feature type="compositionally biased region" description="Low complexity" evidence="4">
    <location>
        <begin position="595"/>
        <end position="605"/>
    </location>
</feature>
<dbReference type="OrthoDB" id="10069295at2759"/>
<keyword evidence="2 3" id="KW-0175">Coiled coil</keyword>
<protein>
    <submittedName>
        <fullName evidence="6">Protein bicaudal D homolog 2-like isoform X1</fullName>
    </submittedName>
</protein>
<dbReference type="GeneID" id="118415280"/>
<dbReference type="Pfam" id="PF09730">
    <property type="entry name" value="BicD"/>
    <property type="match status" value="1"/>
</dbReference>
<feature type="compositionally biased region" description="Polar residues" evidence="4">
    <location>
        <begin position="545"/>
        <end position="559"/>
    </location>
</feature>
<dbReference type="GO" id="GO:0008093">
    <property type="term" value="F:cytoskeletal anchor activity"/>
    <property type="evidence" value="ECO:0007669"/>
    <property type="project" value="InterPro"/>
</dbReference>
<feature type="coiled-coil region" evidence="3">
    <location>
        <begin position="103"/>
        <end position="259"/>
    </location>
</feature>
<comment type="similarity">
    <text evidence="1">Belongs to the BicD family.</text>
</comment>
<reference evidence="6" key="2">
    <citation type="submission" date="2025-08" db="UniProtKB">
        <authorList>
            <consortium name="RefSeq"/>
        </authorList>
    </citation>
    <scope>IDENTIFICATION</scope>
    <source>
        <strain evidence="6">S238N-H82</strain>
        <tissue evidence="6">Testes</tissue>
    </source>
</reference>
<feature type="coiled-coil region" evidence="3">
    <location>
        <begin position="314"/>
        <end position="427"/>
    </location>
</feature>
<feature type="region of interest" description="Disordered" evidence="4">
    <location>
        <begin position="795"/>
        <end position="834"/>
    </location>
</feature>
<sequence length="834" mass="95127">MERGEGLPSSVEGLRVEVLRLRQELEQTSQEKIQAAEYGLQVLEEKQLILQQYEDLEALFEVTNRELDLAKETLGKVHLTHKKVSQDGEDREETLLKETATREADLVTRIADLEEDLKHAKQVLSNVQSENERLGGLNHEYCQAIETLEKQRKGLRDEIKEYKFREARLMQDYGELEDENISLQKQVSVLKSSQVEYEALKHENKRLMEETELLNSQMEEAMKLKQIAEKQLEEALTTLKEEREQKLSLRRELNSLMSIDSFSSWSHDTLGALNLTYDNDKAAAAAAAGSRGDGGHEETNGAKPGPSLVSDLLSELHMSEIQKLKQQLKQVEMEKAALMKTLQESQQKLSEQDLKMSEMTAEIEGTKKKVDHESKEMLQAKLRTLESELKMFQESQEDEDRRHKSRFSEMQAQMSALNKRNIEARQEWGLRQSASVIHGLEAQVSQLHRQMLERLQTIRQLEDRLCSTSELASEGQSSINMTQDELVTVSEELAQLYHHICMVNGETPSRIMLDHMRTAKGARRNSMKKERKSHGHRLRAGSMPILSSRNGHGRQTSPTLARRNSMAEIRPSGLSTPDPAAHRRRGTDSPPSSPESPTSETGPEGAAAQNGEVKGDPTTCYNLLQTVRDQIRHLKRAIDHMVEVARQRSPVDSSDAMDKAELQEQVLKLKSLLSAKREQIATLRTVLKANKQTAEVALANLKSKYESEKSMVHETMMKLRQELKALKEDAATFSSLRAMFASRCDEYVSQLDEMQRQLAAAEDEKKTLNSLLRMAIQQKLALTQRLEDLEFDREQTNRVKRSSSMRMSSRYGGTTTKSHRRDSEPRIRRHRDKT</sequence>
<dbReference type="RefSeq" id="XP_035675657.1">
    <property type="nucleotide sequence ID" value="XM_035819764.1"/>
</dbReference>
<feature type="coiled-coil region" evidence="3">
    <location>
        <begin position="11"/>
        <end position="73"/>
    </location>
</feature>
<evidence type="ECO:0000256" key="1">
    <source>
        <dbReference type="ARBA" id="ARBA00010061"/>
    </source>
</evidence>
<dbReference type="GO" id="GO:0034452">
    <property type="term" value="F:dynactin binding"/>
    <property type="evidence" value="ECO:0000318"/>
    <property type="project" value="GO_Central"/>
</dbReference>
<evidence type="ECO:0000256" key="2">
    <source>
        <dbReference type="ARBA" id="ARBA00023054"/>
    </source>
</evidence>
<dbReference type="InterPro" id="IPR018477">
    <property type="entry name" value="BICD"/>
</dbReference>
<accession>A0A9J7L4D7</accession>
<dbReference type="KEGG" id="bfo:118415280"/>
<feature type="coiled-coil region" evidence="3">
    <location>
        <begin position="659"/>
        <end position="778"/>
    </location>
</feature>
<feature type="region of interest" description="Disordered" evidence="4">
    <location>
        <begin position="518"/>
        <end position="617"/>
    </location>
</feature>
<dbReference type="AlphaFoldDB" id="A0A9J7L4D7"/>
<evidence type="ECO:0000313" key="5">
    <source>
        <dbReference type="Proteomes" id="UP000001554"/>
    </source>
</evidence>
<feature type="compositionally biased region" description="Basic residues" evidence="4">
    <location>
        <begin position="518"/>
        <end position="539"/>
    </location>
</feature>